<gene>
    <name evidence="3" type="ORF">V5O48_014489</name>
</gene>
<feature type="region of interest" description="Disordered" evidence="1">
    <location>
        <begin position="1392"/>
        <end position="1453"/>
    </location>
</feature>
<organism evidence="3 4">
    <name type="scientific">Marasmius crinis-equi</name>
    <dbReference type="NCBI Taxonomy" id="585013"/>
    <lineage>
        <taxon>Eukaryota</taxon>
        <taxon>Fungi</taxon>
        <taxon>Dikarya</taxon>
        <taxon>Basidiomycota</taxon>
        <taxon>Agaricomycotina</taxon>
        <taxon>Agaricomycetes</taxon>
        <taxon>Agaricomycetidae</taxon>
        <taxon>Agaricales</taxon>
        <taxon>Marasmiineae</taxon>
        <taxon>Marasmiaceae</taxon>
        <taxon>Marasmius</taxon>
    </lineage>
</organism>
<feature type="compositionally biased region" description="Acidic residues" evidence="1">
    <location>
        <begin position="868"/>
        <end position="882"/>
    </location>
</feature>
<dbReference type="Proteomes" id="UP001465976">
    <property type="component" value="Unassembled WGS sequence"/>
</dbReference>
<feature type="compositionally biased region" description="Polar residues" evidence="1">
    <location>
        <begin position="1"/>
        <end position="14"/>
    </location>
</feature>
<feature type="compositionally biased region" description="Acidic residues" evidence="1">
    <location>
        <begin position="895"/>
        <end position="914"/>
    </location>
</feature>
<keyword evidence="4" id="KW-1185">Reference proteome</keyword>
<feature type="region of interest" description="Disordered" evidence="1">
    <location>
        <begin position="1339"/>
        <end position="1363"/>
    </location>
</feature>
<feature type="domain" description="DUF6729" evidence="2">
    <location>
        <begin position="223"/>
        <end position="372"/>
    </location>
</feature>
<feature type="region of interest" description="Disordered" evidence="1">
    <location>
        <begin position="1"/>
        <end position="102"/>
    </location>
</feature>
<feature type="compositionally biased region" description="Polar residues" evidence="1">
    <location>
        <begin position="1349"/>
        <end position="1363"/>
    </location>
</feature>
<evidence type="ECO:0000313" key="4">
    <source>
        <dbReference type="Proteomes" id="UP001465976"/>
    </source>
</evidence>
<dbReference type="EMBL" id="JBAHYK010001569">
    <property type="protein sequence ID" value="KAL0567504.1"/>
    <property type="molecule type" value="Genomic_DNA"/>
</dbReference>
<dbReference type="Gene3D" id="3.30.420.10">
    <property type="entry name" value="Ribonuclease H-like superfamily/Ribonuclease H"/>
    <property type="match status" value="1"/>
</dbReference>
<evidence type="ECO:0000313" key="3">
    <source>
        <dbReference type="EMBL" id="KAL0567504.1"/>
    </source>
</evidence>
<feature type="region of interest" description="Disordered" evidence="1">
    <location>
        <begin position="813"/>
        <end position="838"/>
    </location>
</feature>
<dbReference type="InterPro" id="IPR046616">
    <property type="entry name" value="DUF6729"/>
</dbReference>
<feature type="compositionally biased region" description="Polar residues" evidence="1">
    <location>
        <begin position="1404"/>
        <end position="1443"/>
    </location>
</feature>
<dbReference type="Pfam" id="PF20499">
    <property type="entry name" value="DUF6729"/>
    <property type="match status" value="1"/>
</dbReference>
<evidence type="ECO:0000256" key="1">
    <source>
        <dbReference type="SAM" id="MobiDB-lite"/>
    </source>
</evidence>
<protein>
    <recommendedName>
        <fullName evidence="2">DUF6729 domain-containing protein</fullName>
    </recommendedName>
</protein>
<dbReference type="InterPro" id="IPR036397">
    <property type="entry name" value="RNaseH_sf"/>
</dbReference>
<feature type="compositionally biased region" description="Acidic residues" evidence="1">
    <location>
        <begin position="135"/>
        <end position="145"/>
    </location>
</feature>
<accession>A0ABR3EX61</accession>
<name>A0ABR3EX61_9AGAR</name>
<feature type="region of interest" description="Disordered" evidence="1">
    <location>
        <begin position="866"/>
        <end position="914"/>
    </location>
</feature>
<feature type="compositionally biased region" description="Polar residues" evidence="1">
    <location>
        <begin position="39"/>
        <end position="66"/>
    </location>
</feature>
<sequence length="1536" mass="170375">MEENSPYQSTTRNTHGGYRAGSGRNRKQRAASNDGPDPTQATRFRSYNPSLSTRNPAASSEGSSVPTFFAERTLQRVSHPSLAAERGNSRDNTQPEPDTLADDNLEHLVSDIREVMDNDEFADIRIEEGRVIEESISDGDEDSMEDNAKAAEKETAESEVKENSVLHQYLIKFCSNIQKEIKKNGRPQCYIDGQFFVHPRHPVFALHDAASTSFSPDPLCLLPVFVWLPNHLPHRPINFKCRCGRRLTSNGYNDNPIARRVRTSTGRDYLLFTNRFICDPRRESEPGCGTSYQGYDPQILDQLPRFVQEAFPAYLTTRSVVDRLVIDQMKACFAGRFGPEPFSRMLREVQMLQHSRCELMYLSAASSYGLSGTKQVPPFPSFNDQAKYAGTTPSLWYLKCIWTDYHAAIKIFLDRIQASLPGFKLSGDHTFAIMKAMARLNSEPIFGALFSVVNEWEEICAQALALTKGFSILPDLFKQISVGLKEHGHQATAVYYTDNPSAERDFHERVTESLKDNVQHVSAHVRPLDMPLFEASCSFEFYNNVITINNACDEILERVGGLEPAQNLVVGLSIRTTTTAPQVLRSIQIRTHNKVLTLEVAQLPSNIFPACLRALLTSPKIVKVGYNIRQSTKTIASVFMMPDLEQMVSLDHLFIDLGKLAKTKGAVTDPSTPLQPLVHAVLQRHLPEATPTQSDEQLRETMALELDCVWAVYISLSQSKSIGLPLNSSTVHIGQLVSLFQSRKPVAEGVVLGHDGTLTAVMDDDGSETKIKITAAYSLIRITKVLVPGSQVSKHKQTIEWISSHGGKAVVQTKSLRSRSITPPLPPDPLSTSALGIPAPPPSSLAECELIINIGPSPALLEGAAAETELDDDQSSESDDESESVRGGASGDVDINQDPDGDKLWDDEDDPEPEPEELVIAAIREAQGMIRQESSAGDRALASRILDDSFHFMDRLLKTLPKKHSAFKEFAHQFSETIFVRDAADVKAVKAVIEKKGLSWDYIVRSKKPWLNRHVRRYIPPPERLEADLRRLFTSFRNIVCSTDRKNNRGRFFSKDSIAAADSLLESVKRGFLSDPPGIALYYIIGWDCDKLPLYRTIRGTNSIEGGVGHFNRTGKKWKSHFDIWLLDEIAELAVTLDTPPSFRPPAMLATRIATSESFFIIPIPDQLAKEYNITTVPSRHIEGLPHHRDTPAHVLTRLSTKVTSPYHYLQLTQKSIYPVVPVHTQAEYTEFKNLIKLDSIRANCAKPPLPSQAWKGINYIKFAKIWNLKVETQGPAVTDPNKRLYYKLPELLLRHHKKVLEWQTSRATMQLGSNASMVQDHLNSLRDPARIAEVLPAVPLSTMDRQTDPTTDGKLSTTSAPQKTLLNASMHIGLRGLDLTSFNPMALTQFDDQGNEYHDAPFQSVQPDTETSLPSASGAQDTTASIPTPNVGQTESQSQSFENCEPRSNPALTTQSLLPIGTASTSAPISEIAETNCVGESSSGKGKKKPKVCAVCTAHKCPRASVCAGKGNRKLCYAGVCKHPNVGGYKNRKRG</sequence>
<evidence type="ECO:0000259" key="2">
    <source>
        <dbReference type="Pfam" id="PF20499"/>
    </source>
</evidence>
<feature type="region of interest" description="Disordered" evidence="1">
    <location>
        <begin position="134"/>
        <end position="159"/>
    </location>
</feature>
<proteinExistence type="predicted"/>
<comment type="caution">
    <text evidence="3">The sequence shown here is derived from an EMBL/GenBank/DDBJ whole genome shotgun (WGS) entry which is preliminary data.</text>
</comment>
<reference evidence="3 4" key="1">
    <citation type="submission" date="2024-02" db="EMBL/GenBank/DDBJ databases">
        <title>A draft genome for the cacao thread blight pathogen Marasmius crinis-equi.</title>
        <authorList>
            <person name="Cohen S.P."/>
            <person name="Baruah I.K."/>
            <person name="Amoako-Attah I."/>
            <person name="Bukari Y."/>
            <person name="Meinhardt L.W."/>
            <person name="Bailey B.A."/>
        </authorList>
    </citation>
    <scope>NUCLEOTIDE SEQUENCE [LARGE SCALE GENOMIC DNA]</scope>
    <source>
        <strain evidence="3 4">GH-76</strain>
    </source>
</reference>
<feature type="compositionally biased region" description="Basic and acidic residues" evidence="1">
    <location>
        <begin position="146"/>
        <end position="159"/>
    </location>
</feature>